<dbReference type="Proteomes" id="UP000304951">
    <property type="component" value="Unassembled WGS sequence"/>
</dbReference>
<dbReference type="AlphaFoldDB" id="A0A4S9A9Y0"/>
<keyword evidence="2" id="KW-0479">Metal-binding</keyword>
<dbReference type="Proteomes" id="UP000310121">
    <property type="component" value="Unassembled WGS sequence"/>
</dbReference>
<dbReference type="Proteomes" id="UP000308802">
    <property type="component" value="Unassembled WGS sequence"/>
</dbReference>
<evidence type="ECO:0000313" key="14">
    <source>
        <dbReference type="Proteomes" id="UP000310039"/>
    </source>
</evidence>
<evidence type="ECO:0000256" key="3">
    <source>
        <dbReference type="ARBA" id="ARBA00022833"/>
    </source>
</evidence>
<dbReference type="PROSITE" id="PS51891">
    <property type="entry name" value="CENP_V_GFA"/>
    <property type="match status" value="1"/>
</dbReference>
<comment type="caution">
    <text evidence="7">The sequence shown here is derived from an EMBL/GenBank/DDBJ whole genome shotgun (WGS) entry which is preliminary data.</text>
</comment>
<evidence type="ECO:0000313" key="13">
    <source>
        <dbReference type="Proteomes" id="UP000308802"/>
    </source>
</evidence>
<dbReference type="EMBL" id="QZBN01001427">
    <property type="protein sequence ID" value="THZ24888.1"/>
    <property type="molecule type" value="Genomic_DNA"/>
</dbReference>
<evidence type="ECO:0000313" key="11">
    <source>
        <dbReference type="Proteomes" id="UP000304951"/>
    </source>
</evidence>
<dbReference type="EMBL" id="QZBT01000141">
    <property type="protein sequence ID" value="THZ79694.1"/>
    <property type="molecule type" value="Genomic_DNA"/>
</dbReference>
<evidence type="ECO:0000259" key="5">
    <source>
        <dbReference type="PROSITE" id="PS51891"/>
    </source>
</evidence>
<evidence type="ECO:0000313" key="12">
    <source>
        <dbReference type="Proteomes" id="UP000308005"/>
    </source>
</evidence>
<accession>A0A4S9A9Y0</accession>
<evidence type="ECO:0000313" key="7">
    <source>
        <dbReference type="EMBL" id="THW76050.1"/>
    </source>
</evidence>
<dbReference type="PANTHER" id="PTHR33337">
    <property type="entry name" value="GFA DOMAIN-CONTAINING PROTEIN"/>
    <property type="match status" value="1"/>
</dbReference>
<dbReference type="Proteomes" id="UP000308005">
    <property type="component" value="Unassembled WGS sequence"/>
</dbReference>
<dbReference type="InterPro" id="IPR011057">
    <property type="entry name" value="Mss4-like_sf"/>
</dbReference>
<keyword evidence="3" id="KW-0862">Zinc</keyword>
<name>A0A4S9A9Y0_AURPU</name>
<evidence type="ECO:0000256" key="2">
    <source>
        <dbReference type="ARBA" id="ARBA00022723"/>
    </source>
</evidence>
<protein>
    <recommendedName>
        <fullName evidence="5">CENP-V/GFA domain-containing protein</fullName>
    </recommendedName>
</protein>
<keyword evidence="4" id="KW-0456">Lyase</keyword>
<gene>
    <name evidence="10" type="ORF">D6C84_07782</name>
    <name evidence="8" type="ORF">D6C90_09210</name>
    <name evidence="9" type="ORF">D6C91_03011</name>
    <name evidence="7" type="ORF">D6D19_03502</name>
    <name evidence="6" type="ORF">D6D28_01929</name>
</gene>
<proteinExistence type="inferred from homology"/>
<dbReference type="InterPro" id="IPR006913">
    <property type="entry name" value="CENP-V/GFA"/>
</dbReference>
<dbReference type="EMBL" id="QZBM01000087">
    <property type="protein sequence ID" value="THZ25338.1"/>
    <property type="molecule type" value="Genomic_DNA"/>
</dbReference>
<evidence type="ECO:0000313" key="10">
    <source>
        <dbReference type="EMBL" id="THZ79694.1"/>
    </source>
</evidence>
<organism evidence="7 13">
    <name type="scientific">Aureobasidium pullulans</name>
    <name type="common">Black yeast</name>
    <name type="synonym">Pullularia pullulans</name>
    <dbReference type="NCBI Taxonomy" id="5580"/>
    <lineage>
        <taxon>Eukaryota</taxon>
        <taxon>Fungi</taxon>
        <taxon>Dikarya</taxon>
        <taxon>Ascomycota</taxon>
        <taxon>Pezizomycotina</taxon>
        <taxon>Dothideomycetes</taxon>
        <taxon>Dothideomycetidae</taxon>
        <taxon>Dothideales</taxon>
        <taxon>Saccotheciaceae</taxon>
        <taxon>Aureobasidium</taxon>
    </lineage>
</organism>
<evidence type="ECO:0000313" key="9">
    <source>
        <dbReference type="EMBL" id="THZ25338.1"/>
    </source>
</evidence>
<comment type="similarity">
    <text evidence="1">Belongs to the Gfa family.</text>
</comment>
<dbReference type="EMBL" id="QZAO01000076">
    <property type="protein sequence ID" value="THW76050.1"/>
    <property type="molecule type" value="Genomic_DNA"/>
</dbReference>
<dbReference type="EMBL" id="QZAF01000041">
    <property type="protein sequence ID" value="THV75334.1"/>
    <property type="molecule type" value="Genomic_DNA"/>
</dbReference>
<evidence type="ECO:0000256" key="1">
    <source>
        <dbReference type="ARBA" id="ARBA00005495"/>
    </source>
</evidence>
<dbReference type="Pfam" id="PF04828">
    <property type="entry name" value="GFA"/>
    <property type="match status" value="1"/>
</dbReference>
<dbReference type="GO" id="GO:0046872">
    <property type="term" value="F:metal ion binding"/>
    <property type="evidence" value="ECO:0007669"/>
    <property type="project" value="UniProtKB-KW"/>
</dbReference>
<dbReference type="PANTHER" id="PTHR33337:SF30">
    <property type="entry name" value="DUF636 DOMAIN PROTEIN (AFU_ORTHOLOGUE AFUA_1G03180)"/>
    <property type="match status" value="1"/>
</dbReference>
<dbReference type="Gene3D" id="3.90.1590.10">
    <property type="entry name" value="glutathione-dependent formaldehyde- activating enzyme (gfa)"/>
    <property type="match status" value="1"/>
</dbReference>
<dbReference type="GO" id="GO:0016846">
    <property type="term" value="F:carbon-sulfur lyase activity"/>
    <property type="evidence" value="ECO:0007669"/>
    <property type="project" value="InterPro"/>
</dbReference>
<evidence type="ECO:0000313" key="6">
    <source>
        <dbReference type="EMBL" id="THV75334.1"/>
    </source>
</evidence>
<sequence length="175" mass="18946">MTLITEQHLGPEDRRYNNELQYYLSNNCSTLPLPDINITIIMTSGTCLCGNVSISYSGEPALKALCHCTDCQKISGSAYSVNNVVSGEGFKVTGNPKAFTKTADSGKKITSYFCGDCGSTLYRDGENFPGMKIVKAGVLDGKDVLNESKPNVELFAPTRPKWIAALDGAEQKETM</sequence>
<dbReference type="Proteomes" id="UP000310039">
    <property type="component" value="Unassembled WGS sequence"/>
</dbReference>
<feature type="domain" description="CENP-V/GFA" evidence="5">
    <location>
        <begin position="43"/>
        <end position="163"/>
    </location>
</feature>
<evidence type="ECO:0000313" key="8">
    <source>
        <dbReference type="EMBL" id="THZ24888.1"/>
    </source>
</evidence>
<evidence type="ECO:0000313" key="15">
    <source>
        <dbReference type="Proteomes" id="UP000310121"/>
    </source>
</evidence>
<dbReference type="SUPFAM" id="SSF51316">
    <property type="entry name" value="Mss4-like"/>
    <property type="match status" value="1"/>
</dbReference>
<evidence type="ECO:0000256" key="4">
    <source>
        <dbReference type="ARBA" id="ARBA00023239"/>
    </source>
</evidence>
<reference evidence="11 12" key="1">
    <citation type="submission" date="2018-10" db="EMBL/GenBank/DDBJ databases">
        <title>Fifty Aureobasidium pullulans genomes reveal a recombining polyextremotolerant generalist.</title>
        <authorList>
            <person name="Gostincar C."/>
            <person name="Turk M."/>
            <person name="Zajc J."/>
            <person name="Gunde-Cimerman N."/>
        </authorList>
    </citation>
    <scope>NUCLEOTIDE SEQUENCE [LARGE SCALE GENOMIC DNA]</scope>
    <source>
        <strain evidence="7 13">EXF-10659</strain>
        <strain evidence="6 11">EXF-11900</strain>
        <strain evidence="10 14">EXF-3403</strain>
        <strain evidence="8 15">EXF-3844</strain>
        <strain evidence="9 12">EXF-3863</strain>
    </source>
</reference>